<dbReference type="Proteomes" id="UP001596157">
    <property type="component" value="Unassembled WGS sequence"/>
</dbReference>
<proteinExistence type="predicted"/>
<dbReference type="Pfam" id="PF13279">
    <property type="entry name" value="4HBT_2"/>
    <property type="match status" value="1"/>
</dbReference>
<dbReference type="PANTHER" id="PTHR31793:SF24">
    <property type="entry name" value="LONG-CHAIN ACYL-COA THIOESTERASE FADM"/>
    <property type="match status" value="1"/>
</dbReference>
<gene>
    <name evidence="1" type="ORF">ACFPM7_17490</name>
</gene>
<evidence type="ECO:0000313" key="2">
    <source>
        <dbReference type="Proteomes" id="UP001596157"/>
    </source>
</evidence>
<dbReference type="PANTHER" id="PTHR31793">
    <property type="entry name" value="4-HYDROXYBENZOYL-COA THIOESTERASE FAMILY MEMBER"/>
    <property type="match status" value="1"/>
</dbReference>
<protein>
    <submittedName>
        <fullName evidence="1">Acyl-CoA thioesterase</fullName>
        <ecNumber evidence="1">3.1.2.-</ecNumber>
    </submittedName>
</protein>
<dbReference type="InterPro" id="IPR029069">
    <property type="entry name" value="HotDog_dom_sf"/>
</dbReference>
<comment type="caution">
    <text evidence="1">The sequence shown here is derived from an EMBL/GenBank/DDBJ whole genome shotgun (WGS) entry which is preliminary data.</text>
</comment>
<dbReference type="EC" id="3.1.2.-" evidence="1"/>
<reference evidence="2" key="1">
    <citation type="journal article" date="2019" name="Int. J. Syst. Evol. Microbiol.">
        <title>The Global Catalogue of Microorganisms (GCM) 10K type strain sequencing project: providing services to taxonomists for standard genome sequencing and annotation.</title>
        <authorList>
            <consortium name="The Broad Institute Genomics Platform"/>
            <consortium name="The Broad Institute Genome Sequencing Center for Infectious Disease"/>
            <person name="Wu L."/>
            <person name="Ma J."/>
        </authorList>
    </citation>
    <scope>NUCLEOTIDE SEQUENCE [LARGE SCALE GENOMIC DNA]</scope>
    <source>
        <strain evidence="2">CCUG 59778</strain>
    </source>
</reference>
<keyword evidence="2" id="KW-1185">Reference proteome</keyword>
<dbReference type="RefSeq" id="WP_378248705.1">
    <property type="nucleotide sequence ID" value="NZ_JBHSKF010000009.1"/>
</dbReference>
<dbReference type="InterPro" id="IPR050563">
    <property type="entry name" value="4-hydroxybenzoyl-CoA_TE"/>
</dbReference>
<dbReference type="EMBL" id="JBHSKF010000009">
    <property type="protein sequence ID" value="MFC5288851.1"/>
    <property type="molecule type" value="Genomic_DNA"/>
</dbReference>
<name>A0ABW0EQ06_9PSEU</name>
<dbReference type="CDD" id="cd00586">
    <property type="entry name" value="4HBT"/>
    <property type="match status" value="1"/>
</dbReference>
<dbReference type="GO" id="GO:0016787">
    <property type="term" value="F:hydrolase activity"/>
    <property type="evidence" value="ECO:0007669"/>
    <property type="project" value="UniProtKB-KW"/>
</dbReference>
<organism evidence="1 2">
    <name type="scientific">Actinokineospora guangxiensis</name>
    <dbReference type="NCBI Taxonomy" id="1490288"/>
    <lineage>
        <taxon>Bacteria</taxon>
        <taxon>Bacillati</taxon>
        <taxon>Actinomycetota</taxon>
        <taxon>Actinomycetes</taxon>
        <taxon>Pseudonocardiales</taxon>
        <taxon>Pseudonocardiaceae</taxon>
        <taxon>Actinokineospora</taxon>
    </lineage>
</organism>
<evidence type="ECO:0000313" key="1">
    <source>
        <dbReference type="EMBL" id="MFC5288851.1"/>
    </source>
</evidence>
<accession>A0ABW0EQ06</accession>
<dbReference type="SUPFAM" id="SSF54637">
    <property type="entry name" value="Thioesterase/thiol ester dehydrase-isomerase"/>
    <property type="match status" value="1"/>
</dbReference>
<keyword evidence="1" id="KW-0378">Hydrolase</keyword>
<dbReference type="Gene3D" id="3.10.129.10">
    <property type="entry name" value="Hotdog Thioesterase"/>
    <property type="match status" value="1"/>
</dbReference>
<sequence>MAWSIRIPVRSYELDALGHVNQAVYHQYAEIARVEGFQVAGCGWEGLIAAGTAPVLLSSTCHYRREIRSGESVDVTCEVKFGTGKTFQTDSTITKLDGTVSAELSCVTGIMDLRRRKLVEDPRAVLEAHGFDLAKLD</sequence>